<dbReference type="PANTHER" id="PTHR30273">
    <property type="entry name" value="PERIPLASMIC SIGNAL SENSOR AND SIGMA FACTOR ACTIVATOR FECR-RELATED"/>
    <property type="match status" value="1"/>
</dbReference>
<protein>
    <submittedName>
        <fullName evidence="4">FecR family protein</fullName>
    </submittedName>
</protein>
<proteinExistence type="predicted"/>
<dbReference type="AlphaFoldDB" id="A0A5S5DQJ2"/>
<name>A0A5S5DQJ2_9FLAO</name>
<evidence type="ECO:0000313" key="5">
    <source>
        <dbReference type="Proteomes" id="UP000323136"/>
    </source>
</evidence>
<evidence type="ECO:0000256" key="1">
    <source>
        <dbReference type="SAM" id="Phobius"/>
    </source>
</evidence>
<dbReference type="OrthoDB" id="1097132at2"/>
<evidence type="ECO:0000259" key="2">
    <source>
        <dbReference type="Pfam" id="PF04773"/>
    </source>
</evidence>
<dbReference type="InterPro" id="IPR006860">
    <property type="entry name" value="FecR"/>
</dbReference>
<dbReference type="Gene3D" id="3.55.50.30">
    <property type="match status" value="1"/>
</dbReference>
<feature type="domain" description="FecR protein" evidence="2">
    <location>
        <begin position="112"/>
        <end position="204"/>
    </location>
</feature>
<dbReference type="PIRSF" id="PIRSF018266">
    <property type="entry name" value="FecR"/>
    <property type="match status" value="1"/>
</dbReference>
<dbReference type="InterPro" id="IPR032508">
    <property type="entry name" value="FecR_C"/>
</dbReference>
<evidence type="ECO:0000259" key="3">
    <source>
        <dbReference type="Pfam" id="PF16344"/>
    </source>
</evidence>
<organism evidence="4 5">
    <name type="scientific">Tenacibaculum adriaticum</name>
    <dbReference type="NCBI Taxonomy" id="413713"/>
    <lineage>
        <taxon>Bacteria</taxon>
        <taxon>Pseudomonadati</taxon>
        <taxon>Bacteroidota</taxon>
        <taxon>Flavobacteriia</taxon>
        <taxon>Flavobacteriales</taxon>
        <taxon>Flavobacteriaceae</taxon>
        <taxon>Tenacibaculum</taxon>
    </lineage>
</organism>
<dbReference type="Gene3D" id="2.60.120.1440">
    <property type="match status" value="1"/>
</dbReference>
<accession>A0A5S5DQJ2</accession>
<evidence type="ECO:0000313" key="4">
    <source>
        <dbReference type="EMBL" id="TYP98161.1"/>
    </source>
</evidence>
<keyword evidence="1" id="KW-0812">Transmembrane</keyword>
<feature type="domain" description="Protein FecR C-terminal" evidence="3">
    <location>
        <begin position="251"/>
        <end position="313"/>
    </location>
</feature>
<dbReference type="Proteomes" id="UP000323136">
    <property type="component" value="Unassembled WGS sequence"/>
</dbReference>
<dbReference type="PANTHER" id="PTHR30273:SF2">
    <property type="entry name" value="PROTEIN FECR"/>
    <property type="match status" value="1"/>
</dbReference>
<comment type="caution">
    <text evidence="4">The sequence shown here is derived from an EMBL/GenBank/DDBJ whole genome shotgun (WGS) entry which is preliminary data.</text>
</comment>
<dbReference type="GO" id="GO:0016989">
    <property type="term" value="F:sigma factor antagonist activity"/>
    <property type="evidence" value="ECO:0007669"/>
    <property type="project" value="TreeGrafter"/>
</dbReference>
<dbReference type="EMBL" id="VNIA01000003">
    <property type="protein sequence ID" value="TYP98161.1"/>
    <property type="molecule type" value="Genomic_DNA"/>
</dbReference>
<dbReference type="InterPro" id="IPR012373">
    <property type="entry name" value="Ferrdict_sens_TM"/>
</dbReference>
<dbReference type="RefSeq" id="WP_148870489.1">
    <property type="nucleotide sequence ID" value="NZ_VNIA01000003.1"/>
</dbReference>
<dbReference type="Pfam" id="PF04773">
    <property type="entry name" value="FecR"/>
    <property type="match status" value="1"/>
</dbReference>
<keyword evidence="1" id="KW-0472">Membrane</keyword>
<sequence length="322" mass="37165">MENSQITETELWAYISKTANTATIHKIELWINSVEYDEELFTKITAIYSHTVKQNPSVETAKNRFFNTVRTPKKQKSSTWKNVFKYAAIIVVIISGAYTYQQLSKNTNQVIVTTSFGELKKIDLSDGSTVWLNASSQLSYNVKTPRTLYLEGEAFFEVAKDKAHPFTVSTSDHIKVKALGTSFNVKSYLENPITETTLLTGKVEVTSDKHFEEKILMIPNDKVTFFRNSNEVVKFNMLKSEEDIAWREGKIQFKNKPFKEIANDFYIQFHVKITFENKQIANSKFTGLFNKTTPVNEILEILKISKDFNYHLNTETNEWIIK</sequence>
<reference evidence="4 5" key="1">
    <citation type="submission" date="2019-07" db="EMBL/GenBank/DDBJ databases">
        <title>Genomic Encyclopedia of Type Strains, Phase IV (KMG-IV): sequencing the most valuable type-strain genomes for metagenomic binning, comparative biology and taxonomic classification.</title>
        <authorList>
            <person name="Goeker M."/>
        </authorList>
    </citation>
    <scope>NUCLEOTIDE SEQUENCE [LARGE SCALE GENOMIC DNA]</scope>
    <source>
        <strain evidence="4 5">DSM 18961</strain>
    </source>
</reference>
<feature type="transmembrane region" description="Helical" evidence="1">
    <location>
        <begin position="83"/>
        <end position="100"/>
    </location>
</feature>
<keyword evidence="5" id="KW-1185">Reference proteome</keyword>
<keyword evidence="1" id="KW-1133">Transmembrane helix</keyword>
<dbReference type="Pfam" id="PF16344">
    <property type="entry name" value="FecR_C"/>
    <property type="match status" value="1"/>
</dbReference>
<gene>
    <name evidence="4" type="ORF">C7447_103331</name>
</gene>